<evidence type="ECO:0008006" key="5">
    <source>
        <dbReference type="Google" id="ProtNLM"/>
    </source>
</evidence>
<feature type="binding site" evidence="2">
    <location>
        <begin position="62"/>
        <end position="69"/>
    </location>
    <ligand>
        <name>substrate</name>
    </ligand>
</feature>
<dbReference type="PANTHER" id="PTHR48100:SF44">
    <property type="entry name" value="PHOSPHATASE C1620.13-RELATED"/>
    <property type="match status" value="1"/>
</dbReference>
<protein>
    <recommendedName>
        <fullName evidence="5">Phosphoglycerate mutase (2,3-diphosphoglycerate-dependent)</fullName>
    </recommendedName>
</protein>
<dbReference type="InterPro" id="IPR001345">
    <property type="entry name" value="PG/BPGM_mutase_AS"/>
</dbReference>
<organism evidence="4">
    <name type="scientific">Corethron hystrix</name>
    <dbReference type="NCBI Taxonomy" id="216773"/>
    <lineage>
        <taxon>Eukaryota</taxon>
        <taxon>Sar</taxon>
        <taxon>Stramenopiles</taxon>
        <taxon>Ochrophyta</taxon>
        <taxon>Bacillariophyta</taxon>
        <taxon>Coscinodiscophyceae</taxon>
        <taxon>Corethrophycidae</taxon>
        <taxon>Corethrales</taxon>
        <taxon>Corethraceae</taxon>
        <taxon>Corethron</taxon>
    </lineage>
</organism>
<feature type="binding site" evidence="2">
    <location>
        <position position="158"/>
    </location>
    <ligand>
        <name>substrate</name>
    </ligand>
</feature>
<feature type="site" description="Transition state stabilizer" evidence="3">
    <location>
        <position position="227"/>
    </location>
</feature>
<dbReference type="SUPFAM" id="SSF53254">
    <property type="entry name" value="Phosphoglycerate mutase-like"/>
    <property type="match status" value="1"/>
</dbReference>
<evidence type="ECO:0000256" key="2">
    <source>
        <dbReference type="PIRSR" id="PIRSR613078-2"/>
    </source>
</evidence>
<dbReference type="GO" id="GO:0005829">
    <property type="term" value="C:cytosol"/>
    <property type="evidence" value="ECO:0007669"/>
    <property type="project" value="TreeGrafter"/>
</dbReference>
<dbReference type="CDD" id="cd07067">
    <property type="entry name" value="HP_PGM_like"/>
    <property type="match status" value="1"/>
</dbReference>
<dbReference type="PANTHER" id="PTHR48100">
    <property type="entry name" value="BROAD-SPECIFICITY PHOSPHATASE YOR283W-RELATED"/>
    <property type="match status" value="1"/>
</dbReference>
<dbReference type="GO" id="GO:0016791">
    <property type="term" value="F:phosphatase activity"/>
    <property type="evidence" value="ECO:0007669"/>
    <property type="project" value="TreeGrafter"/>
</dbReference>
<dbReference type="EMBL" id="HBFR01026461">
    <property type="protein sequence ID" value="CAD8891864.1"/>
    <property type="molecule type" value="Transcribed_RNA"/>
</dbReference>
<dbReference type="Gene3D" id="3.40.50.1240">
    <property type="entry name" value="Phosphoglycerate mutase-like"/>
    <property type="match status" value="1"/>
</dbReference>
<gene>
    <name evidence="4" type="ORF">CHYS00102_LOCUS19070</name>
</gene>
<dbReference type="Pfam" id="PF00300">
    <property type="entry name" value="His_Phos_1"/>
    <property type="match status" value="1"/>
</dbReference>
<feature type="active site" description="Proton donor/acceptor" evidence="1">
    <location>
        <position position="147"/>
    </location>
</feature>
<dbReference type="PROSITE" id="PS00175">
    <property type="entry name" value="PG_MUTASE"/>
    <property type="match status" value="1"/>
</dbReference>
<dbReference type="InterPro" id="IPR050275">
    <property type="entry name" value="PGM_Phosphatase"/>
</dbReference>
<dbReference type="AlphaFoldDB" id="A0A7S1FWS0"/>
<evidence type="ECO:0000256" key="3">
    <source>
        <dbReference type="PIRSR" id="PIRSR613078-3"/>
    </source>
</evidence>
<dbReference type="InterPro" id="IPR013078">
    <property type="entry name" value="His_Pase_superF_clade-1"/>
</dbReference>
<dbReference type="InterPro" id="IPR029033">
    <property type="entry name" value="His_PPase_superfam"/>
</dbReference>
<feature type="binding site" evidence="2">
    <location>
        <position position="123"/>
    </location>
    <ligand>
        <name>substrate</name>
    </ligand>
</feature>
<evidence type="ECO:0000313" key="4">
    <source>
        <dbReference type="EMBL" id="CAD8891864.1"/>
    </source>
</evidence>
<evidence type="ECO:0000256" key="1">
    <source>
        <dbReference type="PIRSR" id="PIRSR613078-1"/>
    </source>
</evidence>
<feature type="active site" description="Tele-phosphohistidine intermediate" evidence="1">
    <location>
        <position position="63"/>
    </location>
</feature>
<name>A0A7S1FWS0_9STRA</name>
<proteinExistence type="predicted"/>
<dbReference type="SMART" id="SM00855">
    <property type="entry name" value="PGAM"/>
    <property type="match status" value="1"/>
</dbReference>
<sequence>MLTNTTVAWRRVGRTMDGRMKKVTFGVVSCCLPLRLAQTVAFSALPKTKEPLNISRSVLVIRHGETDWNNQRRVQGTTDIPLNERGINQASACAGGIISTLHSTLENGHSKTPLTVYTSCLKRARDTGFAIARSIQAELCTDSRLNEWDLGNLEGMTKADAAAKCSGDWDVFKQWCNGAQISYTDAAKHISGNGESMDDVRQRSVACIENLIEQAPDDESTIVVVTHGGVLGQLLRHATMQNKFSGNCHFVYRKAQNACISHFTVSMTESGGKWDIVTWADTSHLVGDAKPISAQYGSTA</sequence>
<accession>A0A7S1FWS0</accession>
<reference evidence="4" key="1">
    <citation type="submission" date="2021-01" db="EMBL/GenBank/DDBJ databases">
        <authorList>
            <person name="Corre E."/>
            <person name="Pelletier E."/>
            <person name="Niang G."/>
            <person name="Scheremetjew M."/>
            <person name="Finn R."/>
            <person name="Kale V."/>
            <person name="Holt S."/>
            <person name="Cochrane G."/>
            <person name="Meng A."/>
            <person name="Brown T."/>
            <person name="Cohen L."/>
        </authorList>
    </citation>
    <scope>NUCLEOTIDE SEQUENCE</scope>
    <source>
        <strain evidence="4">308</strain>
    </source>
</reference>